<feature type="transmembrane region" description="Helical" evidence="15">
    <location>
        <begin position="507"/>
        <end position="531"/>
    </location>
</feature>
<dbReference type="GO" id="GO:0005886">
    <property type="term" value="C:plasma membrane"/>
    <property type="evidence" value="ECO:0007669"/>
    <property type="project" value="TreeGrafter"/>
</dbReference>
<evidence type="ECO:0000256" key="4">
    <source>
        <dbReference type="ARBA" id="ARBA00022461"/>
    </source>
</evidence>
<dbReference type="AlphaFoldDB" id="A0A914DEQ3"/>
<dbReference type="PANTHER" id="PTHR11690">
    <property type="entry name" value="AMILORIDE-SENSITIVE SODIUM CHANNEL-RELATED"/>
    <property type="match status" value="1"/>
</dbReference>
<evidence type="ECO:0000256" key="3">
    <source>
        <dbReference type="ARBA" id="ARBA00022448"/>
    </source>
</evidence>
<evidence type="ECO:0000313" key="17">
    <source>
        <dbReference type="WBParaSite" id="ACRNAN_scaffold2331.g18752.t1"/>
    </source>
</evidence>
<keyword evidence="8 13" id="KW-0406">Ion transport</keyword>
<dbReference type="PANTHER" id="PTHR11690:SF244">
    <property type="entry name" value="DEGENERIN LIKE"/>
    <property type="match status" value="1"/>
</dbReference>
<evidence type="ECO:0000256" key="1">
    <source>
        <dbReference type="ARBA" id="ARBA00004141"/>
    </source>
</evidence>
<evidence type="ECO:0000256" key="2">
    <source>
        <dbReference type="ARBA" id="ARBA00007193"/>
    </source>
</evidence>
<evidence type="ECO:0000256" key="6">
    <source>
        <dbReference type="ARBA" id="ARBA00022989"/>
    </source>
</evidence>
<keyword evidence="10" id="KW-0325">Glycoprotein</keyword>
<feature type="compositionally biased region" description="Polar residues" evidence="14">
    <location>
        <begin position="544"/>
        <end position="566"/>
    </location>
</feature>
<dbReference type="Pfam" id="PF00858">
    <property type="entry name" value="ASC"/>
    <property type="match status" value="1"/>
</dbReference>
<keyword evidence="7" id="KW-0915">Sodium</keyword>
<organism evidence="16 17">
    <name type="scientific">Acrobeloides nanus</name>
    <dbReference type="NCBI Taxonomy" id="290746"/>
    <lineage>
        <taxon>Eukaryota</taxon>
        <taxon>Metazoa</taxon>
        <taxon>Ecdysozoa</taxon>
        <taxon>Nematoda</taxon>
        <taxon>Chromadorea</taxon>
        <taxon>Rhabditida</taxon>
        <taxon>Tylenchina</taxon>
        <taxon>Cephalobomorpha</taxon>
        <taxon>Cephaloboidea</taxon>
        <taxon>Cephalobidae</taxon>
        <taxon>Acrobeloides</taxon>
    </lineage>
</organism>
<name>A0A914DEQ3_9BILA</name>
<keyword evidence="3 13" id="KW-0813">Transport</keyword>
<evidence type="ECO:0000256" key="14">
    <source>
        <dbReference type="SAM" id="MobiDB-lite"/>
    </source>
</evidence>
<evidence type="ECO:0000256" key="15">
    <source>
        <dbReference type="SAM" id="Phobius"/>
    </source>
</evidence>
<evidence type="ECO:0000256" key="11">
    <source>
        <dbReference type="ARBA" id="ARBA00023201"/>
    </source>
</evidence>
<evidence type="ECO:0000256" key="5">
    <source>
        <dbReference type="ARBA" id="ARBA00022692"/>
    </source>
</evidence>
<evidence type="ECO:0000256" key="8">
    <source>
        <dbReference type="ARBA" id="ARBA00023065"/>
    </source>
</evidence>
<proteinExistence type="inferred from homology"/>
<dbReference type="GO" id="GO:0015280">
    <property type="term" value="F:ligand-gated sodium channel activity"/>
    <property type="evidence" value="ECO:0007669"/>
    <property type="project" value="TreeGrafter"/>
</dbReference>
<evidence type="ECO:0000256" key="12">
    <source>
        <dbReference type="ARBA" id="ARBA00023303"/>
    </source>
</evidence>
<keyword evidence="5 13" id="KW-0812">Transmembrane</keyword>
<evidence type="ECO:0000256" key="13">
    <source>
        <dbReference type="RuleBase" id="RU000679"/>
    </source>
</evidence>
<keyword evidence="4 13" id="KW-0894">Sodium channel</keyword>
<feature type="transmembrane region" description="Helical" evidence="15">
    <location>
        <begin position="102"/>
        <end position="120"/>
    </location>
</feature>
<evidence type="ECO:0000313" key="16">
    <source>
        <dbReference type="Proteomes" id="UP000887540"/>
    </source>
</evidence>
<dbReference type="WBParaSite" id="ACRNAN_scaffold2331.g18752.t1">
    <property type="protein sequence ID" value="ACRNAN_scaffold2331.g18752.t1"/>
    <property type="gene ID" value="ACRNAN_scaffold2331.g18752"/>
</dbReference>
<sequence>MQEEVQNQRILSNDSEGKLGFSNLIGEQLKKRGLTPNEIQLVAAISTLQSATKEGESLPNWTQSLVKKIGGFEKLKYETFKDYCPFDGVREVLTAATKLEKIVWTIIVLVSLIGVVYFLYRAIDDYNQNPVITTFTTKINETMILPDILICPRVDYDVQIFIEALRSKNVTIEKEKEFLRRLALLTFQYEFHEYQLIMLLEKYGFNETEINAITDNSQLPWSSYSLIYDAYEVKFNDIVGILYDEMFNDIVGILYDEMVGECFRVNTARLMKEGNFIRKLYGYEVFKMNENDNKDYSMGVNFGIRVQANSSYGMFSTELALGLMDPSANLGVINTSAIFSLNNKLAYVSQGYHVITIKPIKYELDSDSPDVECSDSSDEEINQCYNLCDIKTNKTCNCSSSSQHDFATVEYWYECVRNNSIDSISYCVDHTNRNCREKCHQRCNFWDYEIAGITSRNFDSQIEKIFEPEMVQDLKEIVFITILYPKLGYTSIKHENKIDSYSVVSNIGGLVSLWLGGSLISFAQCLVYLTMASYGSYRRKRKQNSIGDTETNKQEANQLDLKSTLS</sequence>
<reference evidence="17" key="1">
    <citation type="submission" date="2022-11" db="UniProtKB">
        <authorList>
            <consortium name="WormBaseParasite"/>
        </authorList>
    </citation>
    <scope>IDENTIFICATION</scope>
</reference>
<accession>A0A914DEQ3</accession>
<evidence type="ECO:0000256" key="7">
    <source>
        <dbReference type="ARBA" id="ARBA00023053"/>
    </source>
</evidence>
<evidence type="ECO:0000256" key="9">
    <source>
        <dbReference type="ARBA" id="ARBA00023136"/>
    </source>
</evidence>
<dbReference type="PRINTS" id="PR01078">
    <property type="entry name" value="AMINACHANNEL"/>
</dbReference>
<keyword evidence="6 15" id="KW-1133">Transmembrane helix</keyword>
<feature type="region of interest" description="Disordered" evidence="14">
    <location>
        <begin position="543"/>
        <end position="566"/>
    </location>
</feature>
<dbReference type="InterPro" id="IPR001873">
    <property type="entry name" value="ENaC"/>
</dbReference>
<keyword evidence="11 13" id="KW-0739">Sodium transport</keyword>
<comment type="similarity">
    <text evidence="2 13">Belongs to the amiloride-sensitive sodium channel (TC 1.A.6) family.</text>
</comment>
<dbReference type="Proteomes" id="UP000887540">
    <property type="component" value="Unplaced"/>
</dbReference>
<comment type="subcellular location">
    <subcellularLocation>
        <location evidence="1">Membrane</location>
        <topology evidence="1">Multi-pass membrane protein</topology>
    </subcellularLocation>
</comment>
<dbReference type="Gene3D" id="1.10.287.770">
    <property type="entry name" value="YojJ-like"/>
    <property type="match status" value="1"/>
</dbReference>
<keyword evidence="9 15" id="KW-0472">Membrane</keyword>
<keyword evidence="12 13" id="KW-0407">Ion channel</keyword>
<evidence type="ECO:0000256" key="10">
    <source>
        <dbReference type="ARBA" id="ARBA00023180"/>
    </source>
</evidence>
<protein>
    <submittedName>
        <fullName evidence="17">Uncharacterized protein</fullName>
    </submittedName>
</protein>
<keyword evidence="16" id="KW-1185">Reference proteome</keyword>